<feature type="transmembrane region" description="Helical" evidence="2">
    <location>
        <begin position="64"/>
        <end position="85"/>
    </location>
</feature>
<keyword evidence="2" id="KW-0472">Membrane</keyword>
<dbReference type="SUPFAM" id="SSF103473">
    <property type="entry name" value="MFS general substrate transporter"/>
    <property type="match status" value="1"/>
</dbReference>
<feature type="transmembrane region" description="Helical" evidence="2">
    <location>
        <begin position="123"/>
        <end position="144"/>
    </location>
</feature>
<dbReference type="Proteomes" id="UP001163046">
    <property type="component" value="Unassembled WGS sequence"/>
</dbReference>
<dbReference type="PROSITE" id="PS50850">
    <property type="entry name" value="MFS"/>
    <property type="match status" value="1"/>
</dbReference>
<sequence length="598" mass="65554">MACCKKKPMEDKPEVIVPYPDGGWGWLVCMATFSTQFIVLGTMNNFGVMYVELLDEFQTGKADAAWVGSITYGMMFLLGPLATALCQKIGCRATTMIGCIVAAGGCLLGSISTNIYLMDLTYGLLFGVGASMCYFPSVVILGQYFSKRLSLANGITSSGSGVGTLCMGPIMQKLIQHFGMRNTMRISAGMLSLVVFCALVYRPINTAFLQPPKQEEGQKKSRFAMLKSFKELFKNKAYILWCSALALWMLGYFVPFVHLVRLATEEGIDPFKATLLIGIMSVGSTIGRLLFGKMADHPKVNRLYLYQISFLMIGISNTLCPVLTTYAGLVIYSTVFGFFEGCYVLLAPVLTGDIVGRDKMAHGVGVLFALKSIPLTLGPPIAGFIYDASNSYQVAFYIAGAVPTAAACMMFGIPFLMPDREEDKKCKVILMEESGFDEKPTYYDEKRAIAEKEQQRYRDNNYYPGIPDVIIEEPESEGDFRPASFYSVASNGVSSLSVNNKRKSIGRSTNSISSVRETCLVSVDTINVRRSRLLQLKGELSGSVFSLVRRYMDMPKEIAASECGSIACIPQHIANNPQQPPPLPPVEDLVVVGKETVV</sequence>
<comment type="subcellular location">
    <subcellularLocation>
        <location evidence="1">Membrane</location>
        <topology evidence="1">Multi-pass membrane protein</topology>
    </subcellularLocation>
</comment>
<dbReference type="GO" id="GO:0022857">
    <property type="term" value="F:transmembrane transporter activity"/>
    <property type="evidence" value="ECO:0007669"/>
    <property type="project" value="InterPro"/>
</dbReference>
<evidence type="ECO:0000256" key="1">
    <source>
        <dbReference type="ARBA" id="ARBA00004141"/>
    </source>
</evidence>
<feature type="transmembrane region" description="Helical" evidence="2">
    <location>
        <begin position="97"/>
        <end position="117"/>
    </location>
</feature>
<feature type="transmembrane region" description="Helical" evidence="2">
    <location>
        <begin position="183"/>
        <end position="201"/>
    </location>
</feature>
<reference evidence="4" key="1">
    <citation type="submission" date="2023-01" db="EMBL/GenBank/DDBJ databases">
        <title>Genome assembly of the deep-sea coral Lophelia pertusa.</title>
        <authorList>
            <person name="Herrera S."/>
            <person name="Cordes E."/>
        </authorList>
    </citation>
    <scope>NUCLEOTIDE SEQUENCE</scope>
    <source>
        <strain evidence="4">USNM1676648</strain>
        <tissue evidence="4">Polyp</tissue>
    </source>
</reference>
<dbReference type="CDD" id="cd17352">
    <property type="entry name" value="MFS_MCT_SLC16"/>
    <property type="match status" value="1"/>
</dbReference>
<evidence type="ECO:0000313" key="4">
    <source>
        <dbReference type="EMBL" id="KAJ7384291.1"/>
    </source>
</evidence>
<evidence type="ECO:0000313" key="5">
    <source>
        <dbReference type="Proteomes" id="UP001163046"/>
    </source>
</evidence>
<dbReference type="InterPro" id="IPR050327">
    <property type="entry name" value="Proton-linked_MCT"/>
</dbReference>
<feature type="transmembrane region" description="Helical" evidence="2">
    <location>
        <begin position="237"/>
        <end position="259"/>
    </location>
</feature>
<proteinExistence type="predicted"/>
<dbReference type="InterPro" id="IPR020846">
    <property type="entry name" value="MFS_dom"/>
</dbReference>
<feature type="domain" description="Major facilitator superfamily (MFS) profile" evidence="3">
    <location>
        <begin position="28"/>
        <end position="424"/>
    </location>
</feature>
<dbReference type="Pfam" id="PF07690">
    <property type="entry name" value="MFS_1"/>
    <property type="match status" value="1"/>
</dbReference>
<feature type="transmembrane region" description="Helical" evidence="2">
    <location>
        <begin position="24"/>
        <end position="44"/>
    </location>
</feature>
<organism evidence="4 5">
    <name type="scientific">Desmophyllum pertusum</name>
    <dbReference type="NCBI Taxonomy" id="174260"/>
    <lineage>
        <taxon>Eukaryota</taxon>
        <taxon>Metazoa</taxon>
        <taxon>Cnidaria</taxon>
        <taxon>Anthozoa</taxon>
        <taxon>Hexacorallia</taxon>
        <taxon>Scleractinia</taxon>
        <taxon>Caryophylliina</taxon>
        <taxon>Caryophylliidae</taxon>
        <taxon>Desmophyllum</taxon>
    </lineage>
</organism>
<dbReference type="PANTHER" id="PTHR11360">
    <property type="entry name" value="MONOCARBOXYLATE TRANSPORTER"/>
    <property type="match status" value="1"/>
</dbReference>
<keyword evidence="2" id="KW-0812">Transmembrane</keyword>
<protein>
    <recommendedName>
        <fullName evidence="3">Major facilitator superfamily (MFS) profile domain-containing protein</fullName>
    </recommendedName>
</protein>
<dbReference type="InterPro" id="IPR011701">
    <property type="entry name" value="MFS"/>
</dbReference>
<name>A0A9W9ZML1_9CNID</name>
<feature type="transmembrane region" description="Helical" evidence="2">
    <location>
        <begin position="394"/>
        <end position="417"/>
    </location>
</feature>
<dbReference type="PANTHER" id="PTHR11360:SF251">
    <property type="entry name" value="MAJOR FACILITATOR SUPERFAMILY (MFS) PROFILE DOMAIN-CONTAINING PROTEIN"/>
    <property type="match status" value="1"/>
</dbReference>
<feature type="transmembrane region" description="Helical" evidence="2">
    <location>
        <begin position="303"/>
        <end position="324"/>
    </location>
</feature>
<dbReference type="GO" id="GO:0016020">
    <property type="term" value="C:membrane"/>
    <property type="evidence" value="ECO:0007669"/>
    <property type="project" value="UniProtKB-SubCell"/>
</dbReference>
<dbReference type="EMBL" id="MU825889">
    <property type="protein sequence ID" value="KAJ7384291.1"/>
    <property type="molecule type" value="Genomic_DNA"/>
</dbReference>
<dbReference type="AlphaFoldDB" id="A0A9W9ZML1"/>
<dbReference type="Gene3D" id="1.20.1250.20">
    <property type="entry name" value="MFS general substrate transporter like domains"/>
    <property type="match status" value="2"/>
</dbReference>
<gene>
    <name evidence="4" type="ORF">OS493_022927</name>
</gene>
<keyword evidence="5" id="KW-1185">Reference proteome</keyword>
<keyword evidence="2" id="KW-1133">Transmembrane helix</keyword>
<feature type="transmembrane region" description="Helical" evidence="2">
    <location>
        <begin position="271"/>
        <end position="291"/>
    </location>
</feature>
<feature type="transmembrane region" description="Helical" evidence="2">
    <location>
        <begin position="363"/>
        <end position="382"/>
    </location>
</feature>
<feature type="transmembrane region" description="Helical" evidence="2">
    <location>
        <begin position="151"/>
        <end position="171"/>
    </location>
</feature>
<dbReference type="OrthoDB" id="6499973at2759"/>
<accession>A0A9W9ZML1</accession>
<evidence type="ECO:0000256" key="2">
    <source>
        <dbReference type="SAM" id="Phobius"/>
    </source>
</evidence>
<comment type="caution">
    <text evidence="4">The sequence shown here is derived from an EMBL/GenBank/DDBJ whole genome shotgun (WGS) entry which is preliminary data.</text>
</comment>
<evidence type="ECO:0000259" key="3">
    <source>
        <dbReference type="PROSITE" id="PS50850"/>
    </source>
</evidence>
<dbReference type="InterPro" id="IPR036259">
    <property type="entry name" value="MFS_trans_sf"/>
</dbReference>
<feature type="transmembrane region" description="Helical" evidence="2">
    <location>
        <begin position="330"/>
        <end position="351"/>
    </location>
</feature>